<dbReference type="SUPFAM" id="SSF55729">
    <property type="entry name" value="Acyl-CoA N-acyltransferases (Nat)"/>
    <property type="match status" value="1"/>
</dbReference>
<comment type="caution">
    <text evidence="2">The sequence shown here is derived from an EMBL/GenBank/DDBJ whole genome shotgun (WGS) entry which is preliminary data.</text>
</comment>
<dbReference type="Gene3D" id="3.40.630.30">
    <property type="match status" value="1"/>
</dbReference>
<dbReference type="GO" id="GO:0016747">
    <property type="term" value="F:acyltransferase activity, transferring groups other than amino-acyl groups"/>
    <property type="evidence" value="ECO:0007669"/>
    <property type="project" value="InterPro"/>
</dbReference>
<dbReference type="RefSeq" id="WP_008041875.1">
    <property type="nucleotide sequence ID" value="NZ_CH724149.1"/>
</dbReference>
<dbReference type="Proteomes" id="UP000005953">
    <property type="component" value="Unassembled WGS sequence"/>
</dbReference>
<feature type="domain" description="N-acetyltransferase" evidence="1">
    <location>
        <begin position="12"/>
        <end position="148"/>
    </location>
</feature>
<dbReference type="STRING" id="314283.MED297_11435"/>
<evidence type="ECO:0000313" key="3">
    <source>
        <dbReference type="Proteomes" id="UP000005953"/>
    </source>
</evidence>
<accession>A4BB12</accession>
<evidence type="ECO:0000259" key="1">
    <source>
        <dbReference type="PROSITE" id="PS51186"/>
    </source>
</evidence>
<dbReference type="InterPro" id="IPR000182">
    <property type="entry name" value="GNAT_dom"/>
</dbReference>
<proteinExistence type="predicted"/>
<dbReference type="HOGENOM" id="CLU_081840_3_0_6"/>
<dbReference type="EMBL" id="AAOE01000003">
    <property type="protein sequence ID" value="EAR10625.1"/>
    <property type="molecule type" value="Genomic_DNA"/>
</dbReference>
<dbReference type="PROSITE" id="PS51186">
    <property type="entry name" value="GNAT"/>
    <property type="match status" value="1"/>
</dbReference>
<keyword evidence="3" id="KW-1185">Reference proteome</keyword>
<protein>
    <submittedName>
        <fullName evidence="2">Predicted acetyltransferase</fullName>
    </submittedName>
</protein>
<evidence type="ECO:0000313" key="2">
    <source>
        <dbReference type="EMBL" id="EAR10625.1"/>
    </source>
</evidence>
<keyword evidence="2" id="KW-0808">Transferase</keyword>
<dbReference type="InterPro" id="IPR016181">
    <property type="entry name" value="Acyl_CoA_acyltransferase"/>
</dbReference>
<sequence length="178" mass="19478">MASIAIAHPDKALFTELFRTAFTIAEDEHEGALVADLTAGLVPLVDQDRVWCFGHYHDDALVGAIFFSRLEYPSLAGVYLLAPVAVRTDFQRQGVGQTLIRYGLTVLAEQGAQVALTYGDPAYYGRFGFQPLSETLLQAPLTLSMPFGWQGQSLQGGTIPQCTERPQCVEPFANPALW</sequence>
<reference evidence="2 3" key="1">
    <citation type="submission" date="2006-02" db="EMBL/GenBank/DDBJ databases">
        <authorList>
            <person name="Pinhassi J."/>
            <person name="Pedros-Alio C."/>
            <person name="Ferriera S."/>
            <person name="Johnson J."/>
            <person name="Kravitz S."/>
            <person name="Halpern A."/>
            <person name="Remington K."/>
            <person name="Beeson K."/>
            <person name="Tran B."/>
            <person name="Rogers Y.-H."/>
            <person name="Friedman R."/>
            <person name="Venter J.C."/>
        </authorList>
    </citation>
    <scope>NUCLEOTIDE SEQUENCE [LARGE SCALE GENOMIC DNA]</scope>
    <source>
        <strain evidence="2 3">MED297</strain>
    </source>
</reference>
<organism evidence="2 3">
    <name type="scientific">Reinekea blandensis MED297</name>
    <dbReference type="NCBI Taxonomy" id="314283"/>
    <lineage>
        <taxon>Bacteria</taxon>
        <taxon>Pseudomonadati</taxon>
        <taxon>Pseudomonadota</taxon>
        <taxon>Gammaproteobacteria</taxon>
        <taxon>Oceanospirillales</taxon>
        <taxon>Saccharospirillaceae</taxon>
        <taxon>Reinekea</taxon>
    </lineage>
</organism>
<dbReference type="OrthoDB" id="9797178at2"/>
<dbReference type="CDD" id="cd04301">
    <property type="entry name" value="NAT_SF"/>
    <property type="match status" value="1"/>
</dbReference>
<gene>
    <name evidence="2" type="ORF">MED297_11435</name>
</gene>
<name>A4BB12_9GAMM</name>
<dbReference type="AlphaFoldDB" id="A4BB12"/>
<dbReference type="Pfam" id="PF00583">
    <property type="entry name" value="Acetyltransf_1"/>
    <property type="match status" value="1"/>
</dbReference>